<proteinExistence type="predicted"/>
<dbReference type="EMBL" id="CP062230">
    <property type="protein sequence ID" value="UVC19424.1"/>
    <property type="molecule type" value="Genomic_DNA"/>
</dbReference>
<sequence length="261" mass="28287">MKEMRHHALLGAAVCGRVLVYRQLSRGWLPRPAFLQRLFAVSAVLMLCLGSGSAQDPSFPEPLPAVVEPANITGNWQFIPIPLPERNVTHILVSDKKDRLWIGTPGGVALYDGVEATAPRFLSSELEQPIYVNSLVELADETVLVGTINDSLWLWKNGVIEAVFGACPRSVGTCSRAEWAFAKSDDNRLFVASSSFAPRRTEELNALAARISEKITPVEVSASYLGFAGGKLVSVSNSGTVSLIDTATGKPERELDLDLEP</sequence>
<dbReference type="RefSeq" id="WP_374120436.1">
    <property type="nucleotide sequence ID" value="NZ_CP062230.1"/>
</dbReference>
<keyword evidence="2" id="KW-1185">Reference proteome</keyword>
<reference evidence="1" key="1">
    <citation type="submission" date="2020-09" db="EMBL/GenBank/DDBJ databases">
        <title>Rhizobia associated with sainfoin plants.</title>
        <authorList>
            <person name="Asharfi S."/>
            <person name="Kuzmanovic N."/>
            <person name="Bunk B."/>
            <person name="Sproeer C."/>
            <person name="Becker M."/>
            <person name="Thuenen T."/>
        </authorList>
    </citation>
    <scope>NUCLEOTIDE SEQUENCE</scope>
    <source>
        <strain evidence="1">OM4</strain>
        <plasmid evidence="1">pOM4</plasmid>
    </source>
</reference>
<dbReference type="InterPro" id="IPR011047">
    <property type="entry name" value="Quinoprotein_ADH-like_sf"/>
</dbReference>
<dbReference type="SUPFAM" id="SSF50998">
    <property type="entry name" value="Quinoprotein alcohol dehydrogenase-like"/>
    <property type="match status" value="1"/>
</dbReference>
<name>A0ABY5RAM1_9HYPH</name>
<dbReference type="InterPro" id="IPR015943">
    <property type="entry name" value="WD40/YVTN_repeat-like_dom_sf"/>
</dbReference>
<dbReference type="Proteomes" id="UP001058098">
    <property type="component" value="Plasmid pOM4"/>
</dbReference>
<protein>
    <recommendedName>
        <fullName evidence="3">WD40 repeat domain-containing protein</fullName>
    </recommendedName>
</protein>
<organism evidence="1 2">
    <name type="scientific">Mesorhizobium onobrychidis</name>
    <dbReference type="NCBI Taxonomy" id="2775404"/>
    <lineage>
        <taxon>Bacteria</taxon>
        <taxon>Pseudomonadati</taxon>
        <taxon>Pseudomonadota</taxon>
        <taxon>Alphaproteobacteria</taxon>
        <taxon>Hyphomicrobiales</taxon>
        <taxon>Phyllobacteriaceae</taxon>
        <taxon>Mesorhizobium</taxon>
    </lineage>
</organism>
<gene>
    <name evidence="1" type="ORF">IHQ72_35860</name>
</gene>
<dbReference type="Gene3D" id="2.130.10.10">
    <property type="entry name" value="YVTN repeat-like/Quinoprotein amine dehydrogenase"/>
    <property type="match status" value="1"/>
</dbReference>
<geneLocation type="plasmid" evidence="1 2">
    <name>pOM4</name>
</geneLocation>
<evidence type="ECO:0000313" key="1">
    <source>
        <dbReference type="EMBL" id="UVC19424.1"/>
    </source>
</evidence>
<evidence type="ECO:0008006" key="3">
    <source>
        <dbReference type="Google" id="ProtNLM"/>
    </source>
</evidence>
<evidence type="ECO:0000313" key="2">
    <source>
        <dbReference type="Proteomes" id="UP001058098"/>
    </source>
</evidence>
<accession>A0ABY5RAM1</accession>
<keyword evidence="1" id="KW-0614">Plasmid</keyword>